<proteinExistence type="predicted"/>
<dbReference type="EMBL" id="JAUIZM010000010">
    <property type="protein sequence ID" value="KAK1362262.1"/>
    <property type="molecule type" value="Genomic_DNA"/>
</dbReference>
<keyword evidence="7" id="KW-1185">Reference proteome</keyword>
<evidence type="ECO:0000259" key="5">
    <source>
        <dbReference type="PROSITE" id="PS51999"/>
    </source>
</evidence>
<keyword evidence="3" id="KW-0862">Zinc</keyword>
<keyword evidence="2 4" id="KW-0863">Zinc-finger</keyword>
<dbReference type="InterPro" id="IPR010666">
    <property type="entry name" value="Znf_GRF"/>
</dbReference>
<name>A0AAD8H9V6_9APIA</name>
<reference evidence="6" key="2">
    <citation type="submission" date="2023-05" db="EMBL/GenBank/DDBJ databases">
        <authorList>
            <person name="Schelkunov M.I."/>
        </authorList>
    </citation>
    <scope>NUCLEOTIDE SEQUENCE</scope>
    <source>
        <strain evidence="6">Hsosn_3</strain>
        <tissue evidence="6">Leaf</tissue>
    </source>
</reference>
<comment type="caution">
    <text evidence="6">The sequence shown here is derived from an EMBL/GenBank/DDBJ whole genome shotgun (WGS) entry which is preliminary data.</text>
</comment>
<evidence type="ECO:0000313" key="6">
    <source>
        <dbReference type="EMBL" id="KAK1362262.1"/>
    </source>
</evidence>
<organism evidence="6 7">
    <name type="scientific">Heracleum sosnowskyi</name>
    <dbReference type="NCBI Taxonomy" id="360622"/>
    <lineage>
        <taxon>Eukaryota</taxon>
        <taxon>Viridiplantae</taxon>
        <taxon>Streptophyta</taxon>
        <taxon>Embryophyta</taxon>
        <taxon>Tracheophyta</taxon>
        <taxon>Spermatophyta</taxon>
        <taxon>Magnoliopsida</taxon>
        <taxon>eudicotyledons</taxon>
        <taxon>Gunneridae</taxon>
        <taxon>Pentapetalae</taxon>
        <taxon>asterids</taxon>
        <taxon>campanulids</taxon>
        <taxon>Apiales</taxon>
        <taxon>Apiaceae</taxon>
        <taxon>Apioideae</taxon>
        <taxon>apioid superclade</taxon>
        <taxon>Tordylieae</taxon>
        <taxon>Tordyliinae</taxon>
        <taxon>Heracleum</taxon>
    </lineage>
</organism>
<evidence type="ECO:0000256" key="4">
    <source>
        <dbReference type="PROSITE-ProRule" id="PRU01343"/>
    </source>
</evidence>
<evidence type="ECO:0000256" key="3">
    <source>
        <dbReference type="ARBA" id="ARBA00022833"/>
    </source>
</evidence>
<evidence type="ECO:0000256" key="2">
    <source>
        <dbReference type="ARBA" id="ARBA00022771"/>
    </source>
</evidence>
<keyword evidence="1" id="KW-0479">Metal-binding</keyword>
<dbReference type="Pfam" id="PF06839">
    <property type="entry name" value="Zn_ribbon_GRF"/>
    <property type="match status" value="1"/>
</dbReference>
<protein>
    <submittedName>
        <fullName evidence="6">GRF-type domain-containing protein</fullName>
    </submittedName>
</protein>
<reference evidence="6" key="1">
    <citation type="submission" date="2023-02" db="EMBL/GenBank/DDBJ databases">
        <title>Genome of toxic invasive species Heracleum sosnowskyi carries increased number of genes despite the absence of recent whole-genome duplications.</title>
        <authorList>
            <person name="Schelkunov M."/>
            <person name="Shtratnikova V."/>
            <person name="Makarenko M."/>
            <person name="Klepikova A."/>
            <person name="Omelchenko D."/>
            <person name="Novikova G."/>
            <person name="Obukhova E."/>
            <person name="Bogdanov V."/>
            <person name="Penin A."/>
            <person name="Logacheva M."/>
        </authorList>
    </citation>
    <scope>NUCLEOTIDE SEQUENCE</scope>
    <source>
        <strain evidence="6">Hsosn_3</strain>
        <tissue evidence="6">Leaf</tissue>
    </source>
</reference>
<gene>
    <name evidence="6" type="ORF">POM88_046736</name>
</gene>
<accession>A0AAD8H9V6</accession>
<dbReference type="PANTHER" id="PTHR33248">
    <property type="entry name" value="ZINC ION-BINDING PROTEIN"/>
    <property type="match status" value="1"/>
</dbReference>
<dbReference type="AlphaFoldDB" id="A0AAD8H9V6"/>
<evidence type="ECO:0000313" key="7">
    <source>
        <dbReference type="Proteomes" id="UP001237642"/>
    </source>
</evidence>
<dbReference type="PROSITE" id="PS51999">
    <property type="entry name" value="ZF_GRF"/>
    <property type="match status" value="1"/>
</dbReference>
<evidence type="ECO:0000256" key="1">
    <source>
        <dbReference type="ARBA" id="ARBA00022723"/>
    </source>
</evidence>
<sequence length="140" mass="16312">MAYQNPISKTASSSSIESVRNEEHTNCFCGRRARLCTSWTLKNPGRRFFSCATPKESNGCHFFQWFEEEFCGRSLDVITHLNHRRIYLEKKLKLVEENLAKSIEKKIVLKAERKVLIEGRMKLEAEKKKLKKAVEVVFVC</sequence>
<dbReference type="Proteomes" id="UP001237642">
    <property type="component" value="Unassembled WGS sequence"/>
</dbReference>
<dbReference type="GO" id="GO:0008270">
    <property type="term" value="F:zinc ion binding"/>
    <property type="evidence" value="ECO:0007669"/>
    <property type="project" value="UniProtKB-KW"/>
</dbReference>
<feature type="domain" description="GRF-type" evidence="5">
    <location>
        <begin position="27"/>
        <end position="69"/>
    </location>
</feature>